<dbReference type="PANTHER" id="PTHR12119:SF2">
    <property type="entry name" value="CYTOCHROME B-C1 COMPLEX SUBUNIT 8"/>
    <property type="match status" value="1"/>
</dbReference>
<evidence type="ECO:0000256" key="10">
    <source>
        <dbReference type="ARBA" id="ARBA00023136"/>
    </source>
</evidence>
<comment type="subunit">
    <text evidence="11">Component of the ubiquinol-cytochrome c oxidoreductase (cytochrome b-c1 complex, complex III, CIII), a multisubunit enzyme composed of 3 respiratory subunits cytochrome b, cytochrome c1 and Rieske protein, 2 core protein subunits, and additional low-molecular weight protein subunits. The complex exists as an obligatory dimer and forms supercomplexes (SCs) in the inner mitochondrial membrane with cytochrome c oxidase (complex IV, CIV).</text>
</comment>
<evidence type="ECO:0000256" key="6">
    <source>
        <dbReference type="ARBA" id="ARBA00022792"/>
    </source>
</evidence>
<keyword evidence="5" id="KW-0812">Transmembrane</keyword>
<evidence type="ECO:0000256" key="8">
    <source>
        <dbReference type="ARBA" id="ARBA00022989"/>
    </source>
</evidence>
<dbReference type="GO" id="GO:0045275">
    <property type="term" value="C:respiratory chain complex III"/>
    <property type="evidence" value="ECO:0007669"/>
    <property type="project" value="UniProtKB-UniRule"/>
</dbReference>
<dbReference type="GO" id="GO:0006122">
    <property type="term" value="P:mitochondrial electron transport, ubiquinol to cytochrome c"/>
    <property type="evidence" value="ECO:0007669"/>
    <property type="project" value="UniProtKB-UniRule"/>
</dbReference>
<evidence type="ECO:0000256" key="11">
    <source>
        <dbReference type="RuleBase" id="RU368118"/>
    </source>
</evidence>
<evidence type="ECO:0000256" key="1">
    <source>
        <dbReference type="ARBA" id="ARBA00004434"/>
    </source>
</evidence>
<dbReference type="InterPro" id="IPR004205">
    <property type="entry name" value="Cyt_bc1_su8"/>
</dbReference>
<dbReference type="AlphaFoldDB" id="A0A438NI01"/>
<dbReference type="Gene3D" id="1.20.5.210">
    <property type="entry name" value="Cytochrome b-c1 complex subunit 8"/>
    <property type="match status" value="1"/>
</dbReference>
<evidence type="ECO:0000256" key="2">
    <source>
        <dbReference type="ARBA" id="ARBA00007668"/>
    </source>
</evidence>
<dbReference type="VEuPathDB" id="FungiDB:PV10_00193"/>
<protein>
    <recommendedName>
        <fullName evidence="11">Cytochrome b-c1 complex subunit 8</fullName>
    </recommendedName>
    <alternativeName>
        <fullName evidence="11">Complex III subunit 8</fullName>
    </alternativeName>
</protein>
<comment type="similarity">
    <text evidence="2 11">Belongs to the UQCRQ/QCR8 family.</text>
</comment>
<keyword evidence="3 11" id="KW-0813">Transport</keyword>
<name>A0A438NI01_EXOME</name>
<comment type="subcellular location">
    <subcellularLocation>
        <location evidence="1 11">Mitochondrion inner membrane</location>
        <topology evidence="1 11">Single-pass membrane protein</topology>
    </subcellularLocation>
</comment>
<comment type="function">
    <text evidence="11">Component of the ubiquinol-cytochrome c oxidoreductase, a multisubunit transmembrane complex that is part of the mitochondrial electron transport chain which drives oxidative phosphorylation. The complex plays an important role in the uptake of multiple carbon sources present in different host niches.</text>
</comment>
<evidence type="ECO:0000256" key="7">
    <source>
        <dbReference type="ARBA" id="ARBA00022982"/>
    </source>
</evidence>
<dbReference type="GO" id="GO:0005743">
    <property type="term" value="C:mitochondrial inner membrane"/>
    <property type="evidence" value="ECO:0007669"/>
    <property type="project" value="UniProtKB-SubCell"/>
</dbReference>
<dbReference type="SUPFAM" id="SSF81508">
    <property type="entry name" value="Ubiquinone-binding protein QP-C of cytochrome bc1 complex (Ubiquinol-cytochrome c reductase)"/>
    <property type="match status" value="1"/>
</dbReference>
<comment type="caution">
    <text evidence="12">The sequence shown here is derived from an EMBL/GenBank/DDBJ whole genome shotgun (WGS) entry which is preliminary data.</text>
</comment>
<dbReference type="Pfam" id="PF02939">
    <property type="entry name" value="UcrQ"/>
    <property type="match status" value="1"/>
</dbReference>
<dbReference type="OrthoDB" id="6683853at2759"/>
<keyword evidence="4 11" id="KW-0679">Respiratory chain</keyword>
<sequence length="126" mass="14636">MVNLTNSYCGLYDLLRDTIIPIIMEYNENLPKGLGRRPVYCWGHKAIPKQTGIVTYALSPNRQRPLANAFYNAIFNTFRRSRAQFWYVVPPFVAAWWLLEWAEHEAHFASSKEGRRQAQERGGEST</sequence>
<keyword evidence="9 11" id="KW-0496">Mitochondrion</keyword>
<dbReference type="EMBL" id="NAJM01000002">
    <property type="protein sequence ID" value="RVX75358.1"/>
    <property type="molecule type" value="Genomic_DNA"/>
</dbReference>
<dbReference type="FunFam" id="1.20.5.210:FF:000001">
    <property type="entry name" value="Cytochrome b-c1 complex subunit 8"/>
    <property type="match status" value="1"/>
</dbReference>
<evidence type="ECO:0000256" key="5">
    <source>
        <dbReference type="ARBA" id="ARBA00022692"/>
    </source>
</evidence>
<keyword evidence="6 11" id="KW-0999">Mitochondrion inner membrane</keyword>
<dbReference type="Proteomes" id="UP000288859">
    <property type="component" value="Unassembled WGS sequence"/>
</dbReference>
<organism evidence="12 13">
    <name type="scientific">Exophiala mesophila</name>
    <name type="common">Black yeast-like fungus</name>
    <dbReference type="NCBI Taxonomy" id="212818"/>
    <lineage>
        <taxon>Eukaryota</taxon>
        <taxon>Fungi</taxon>
        <taxon>Dikarya</taxon>
        <taxon>Ascomycota</taxon>
        <taxon>Pezizomycotina</taxon>
        <taxon>Eurotiomycetes</taxon>
        <taxon>Chaetothyriomycetidae</taxon>
        <taxon>Chaetothyriales</taxon>
        <taxon>Herpotrichiellaceae</taxon>
        <taxon>Exophiala</taxon>
    </lineage>
</organism>
<keyword evidence="10" id="KW-0472">Membrane</keyword>
<evidence type="ECO:0000313" key="13">
    <source>
        <dbReference type="Proteomes" id="UP000288859"/>
    </source>
</evidence>
<gene>
    <name evidence="12" type="ORF">B0A52_00711</name>
</gene>
<keyword evidence="7 11" id="KW-0249">Electron transport</keyword>
<dbReference type="PANTHER" id="PTHR12119">
    <property type="entry name" value="UBIQUINOL-CYTOCHROME C REDUCTASE COMPLEX UBIQUINONE-BINDING PROTEIN QP-C"/>
    <property type="match status" value="1"/>
</dbReference>
<proteinExistence type="inferred from homology"/>
<keyword evidence="8" id="KW-1133">Transmembrane helix</keyword>
<reference evidence="12 13" key="1">
    <citation type="submission" date="2017-03" db="EMBL/GenBank/DDBJ databases">
        <title>Genomes of endolithic fungi from Antarctica.</title>
        <authorList>
            <person name="Coleine C."/>
            <person name="Masonjones S."/>
            <person name="Stajich J.E."/>
        </authorList>
    </citation>
    <scope>NUCLEOTIDE SEQUENCE [LARGE SCALE GENOMIC DNA]</scope>
    <source>
        <strain evidence="12 13">CCFEE 6314</strain>
    </source>
</reference>
<accession>A0A438NI01</accession>
<evidence type="ECO:0000256" key="4">
    <source>
        <dbReference type="ARBA" id="ARBA00022660"/>
    </source>
</evidence>
<dbReference type="InterPro" id="IPR036642">
    <property type="entry name" value="Cyt_bc1_su8_sf"/>
</dbReference>
<evidence type="ECO:0000313" key="12">
    <source>
        <dbReference type="EMBL" id="RVX75358.1"/>
    </source>
</evidence>
<evidence type="ECO:0000256" key="9">
    <source>
        <dbReference type="ARBA" id="ARBA00023128"/>
    </source>
</evidence>
<evidence type="ECO:0000256" key="3">
    <source>
        <dbReference type="ARBA" id="ARBA00022448"/>
    </source>
</evidence>